<gene>
    <name evidence="1" type="ORF">H9810_11350</name>
</gene>
<reference evidence="1" key="2">
    <citation type="submission" date="2021-04" db="EMBL/GenBank/DDBJ databases">
        <authorList>
            <person name="Gilroy R."/>
        </authorList>
    </citation>
    <scope>NUCLEOTIDE SEQUENCE</scope>
    <source>
        <strain evidence="1">3436</strain>
    </source>
</reference>
<dbReference type="Proteomes" id="UP000824031">
    <property type="component" value="Unassembled WGS sequence"/>
</dbReference>
<evidence type="ECO:0000313" key="1">
    <source>
        <dbReference type="EMBL" id="HIZ49305.1"/>
    </source>
</evidence>
<proteinExistence type="predicted"/>
<protein>
    <submittedName>
        <fullName evidence="1">Uncharacterized protein</fullName>
    </submittedName>
</protein>
<dbReference type="EMBL" id="DXBO01000167">
    <property type="protein sequence ID" value="HIZ49305.1"/>
    <property type="molecule type" value="Genomic_DNA"/>
</dbReference>
<reference evidence="1" key="1">
    <citation type="journal article" date="2021" name="PeerJ">
        <title>Extensive microbial diversity within the chicken gut microbiome revealed by metagenomics and culture.</title>
        <authorList>
            <person name="Gilroy R."/>
            <person name="Ravi A."/>
            <person name="Getino M."/>
            <person name="Pursley I."/>
            <person name="Horton D.L."/>
            <person name="Alikhan N.F."/>
            <person name="Baker D."/>
            <person name="Gharbi K."/>
            <person name="Hall N."/>
            <person name="Watson M."/>
            <person name="Adriaenssens E.M."/>
            <person name="Foster-Nyarko E."/>
            <person name="Jarju S."/>
            <person name="Secka A."/>
            <person name="Antonio M."/>
            <person name="Oren A."/>
            <person name="Chaudhuri R.R."/>
            <person name="La Ragione R."/>
            <person name="Hildebrand F."/>
            <person name="Pallen M.J."/>
        </authorList>
    </citation>
    <scope>NUCLEOTIDE SEQUENCE</scope>
    <source>
        <strain evidence="1">3436</strain>
    </source>
</reference>
<organism evidence="1 2">
    <name type="scientific">Candidatus Gemmiger excrementavium</name>
    <dbReference type="NCBI Taxonomy" id="2838608"/>
    <lineage>
        <taxon>Bacteria</taxon>
        <taxon>Bacillati</taxon>
        <taxon>Bacillota</taxon>
        <taxon>Clostridia</taxon>
        <taxon>Eubacteriales</taxon>
        <taxon>Gemmiger</taxon>
    </lineage>
</organism>
<name>A0A9D2F513_9FIRM</name>
<sequence>MRINRYKQVLLAVVTCFCLLCLGLPLFYLRWSNTQLTDKGSVRPQQPGMLSKAGQEHPLVYALYRSRFAAQSALELPGDTLQIQQELQTKTEALAEAGALPDLVARRARWILEQPVQEATSKSENGFASATYLIQQEEASAYGSVSACWQEETGLVISYIVTADTALNDLEPCLTAYRDYLGVDDLPDWQVGGRQTGEAWAWSPAGQLSLFCRREAGRFLLGAASQAEPSADVFAS</sequence>
<accession>A0A9D2F513</accession>
<evidence type="ECO:0000313" key="2">
    <source>
        <dbReference type="Proteomes" id="UP000824031"/>
    </source>
</evidence>
<dbReference type="AlphaFoldDB" id="A0A9D2F513"/>
<comment type="caution">
    <text evidence="1">The sequence shown here is derived from an EMBL/GenBank/DDBJ whole genome shotgun (WGS) entry which is preliminary data.</text>
</comment>